<proteinExistence type="predicted"/>
<gene>
    <name evidence="3" type="ORF">NARC_10447</name>
</gene>
<evidence type="ECO:0000313" key="4">
    <source>
        <dbReference type="Proteomes" id="UP000315289"/>
    </source>
</evidence>
<dbReference type="Pfam" id="PF13649">
    <property type="entry name" value="Methyltransf_25"/>
    <property type="match status" value="1"/>
</dbReference>
<comment type="caution">
    <text evidence="3">The sequence shown here is derived from an EMBL/GenBank/DDBJ whole genome shotgun (WGS) entry which is preliminary data.</text>
</comment>
<dbReference type="OrthoDB" id="6243at2157"/>
<keyword evidence="1" id="KW-0808">Transferase</keyword>
<protein>
    <recommendedName>
        <fullName evidence="2">Methyltransferase domain-containing protein</fullName>
    </recommendedName>
</protein>
<dbReference type="Proteomes" id="UP000315289">
    <property type="component" value="Unassembled WGS sequence"/>
</dbReference>
<dbReference type="RefSeq" id="WP_186434009.1">
    <property type="nucleotide sequence ID" value="NZ_ML675578.1"/>
</dbReference>
<name>A0A557SZK2_9ARCH</name>
<evidence type="ECO:0000259" key="2">
    <source>
        <dbReference type="Pfam" id="PF13649"/>
    </source>
</evidence>
<dbReference type="AlphaFoldDB" id="A0A557SZK2"/>
<organism evidence="3 4">
    <name type="scientific">Candidatus Nitrosocosmicus arcticus</name>
    <dbReference type="NCBI Taxonomy" id="2035267"/>
    <lineage>
        <taxon>Archaea</taxon>
        <taxon>Nitrososphaerota</taxon>
        <taxon>Nitrososphaeria</taxon>
        <taxon>Nitrososphaerales</taxon>
        <taxon>Nitrososphaeraceae</taxon>
        <taxon>Candidatus Nitrosocosmicus</taxon>
    </lineage>
</organism>
<dbReference type="InterPro" id="IPR029063">
    <property type="entry name" value="SAM-dependent_MTases_sf"/>
</dbReference>
<dbReference type="GO" id="GO:0016740">
    <property type="term" value="F:transferase activity"/>
    <property type="evidence" value="ECO:0007669"/>
    <property type="project" value="UniProtKB-KW"/>
</dbReference>
<evidence type="ECO:0000256" key="1">
    <source>
        <dbReference type="ARBA" id="ARBA00022679"/>
    </source>
</evidence>
<dbReference type="InterPro" id="IPR041698">
    <property type="entry name" value="Methyltransf_25"/>
</dbReference>
<feature type="domain" description="Methyltransferase" evidence="2">
    <location>
        <begin position="45"/>
        <end position="137"/>
    </location>
</feature>
<sequence>MSYIPKEYWAERGRDYKKNFQYNNNFKLQEQMLIGCLKKYSFSTVLEVGCGFGRITEQMISNFPEIREYFAFDLSSHQIENARINIKDAPNSEIIQFAVSDIQSFDSSKKYDLVIASEVLMHVLPSEIETVIQKMVNLSNKYVCNIDWFEDKIPKKVESFNFIHPYEKIYGNISSVNEVYRIPIVMKKGFLSKIDVKQSIFFSLIRN</sequence>
<dbReference type="CDD" id="cd02440">
    <property type="entry name" value="AdoMet_MTases"/>
    <property type="match status" value="1"/>
</dbReference>
<accession>A0A557SZK2</accession>
<evidence type="ECO:0000313" key="3">
    <source>
        <dbReference type="EMBL" id="TVP42040.1"/>
    </source>
</evidence>
<dbReference type="Gene3D" id="3.40.50.150">
    <property type="entry name" value="Vaccinia Virus protein VP39"/>
    <property type="match status" value="1"/>
</dbReference>
<keyword evidence="4" id="KW-1185">Reference proteome</keyword>
<dbReference type="SUPFAM" id="SSF53335">
    <property type="entry name" value="S-adenosyl-L-methionine-dependent methyltransferases"/>
    <property type="match status" value="1"/>
</dbReference>
<dbReference type="EMBL" id="VOAH01000001">
    <property type="protein sequence ID" value="TVP42040.1"/>
    <property type="molecule type" value="Genomic_DNA"/>
</dbReference>
<reference evidence="3 4" key="1">
    <citation type="journal article" date="2019" name="Front. Microbiol.">
        <title>Ammonia Oxidation by the Arctic Terrestrial Thaumarchaeote Candidatus Nitrosocosmicus arcticus Is Stimulated by Increasing Temperatures.</title>
        <authorList>
            <person name="Alves R.J.E."/>
            <person name="Kerou M."/>
            <person name="Zappe A."/>
            <person name="Bittner R."/>
            <person name="Abby S.S."/>
            <person name="Schmidt H.A."/>
            <person name="Pfeifer K."/>
            <person name="Schleper C."/>
        </authorList>
    </citation>
    <scope>NUCLEOTIDE SEQUENCE [LARGE SCALE GENOMIC DNA]</scope>
    <source>
        <strain evidence="3 4">Kfb</strain>
    </source>
</reference>
<dbReference type="PANTHER" id="PTHR43861">
    <property type="entry name" value="TRANS-ACONITATE 2-METHYLTRANSFERASE-RELATED"/>
    <property type="match status" value="1"/>
</dbReference>